<name>A0ABV2L2W5_9HYPH</name>
<dbReference type="Proteomes" id="UP001549145">
    <property type="component" value="Unassembled WGS sequence"/>
</dbReference>
<organism evidence="1 2">
    <name type="scientific">Methylobacterium goesingense</name>
    <dbReference type="NCBI Taxonomy" id="243690"/>
    <lineage>
        <taxon>Bacteria</taxon>
        <taxon>Pseudomonadati</taxon>
        <taxon>Pseudomonadota</taxon>
        <taxon>Alphaproteobacteria</taxon>
        <taxon>Hyphomicrobiales</taxon>
        <taxon>Methylobacteriaceae</taxon>
        <taxon>Methylobacterium</taxon>
    </lineage>
</organism>
<protein>
    <submittedName>
        <fullName evidence="1">Uncharacterized protein</fullName>
    </submittedName>
</protein>
<comment type="caution">
    <text evidence="1">The sequence shown here is derived from an EMBL/GenBank/DDBJ whole genome shotgun (WGS) entry which is preliminary data.</text>
</comment>
<dbReference type="RefSeq" id="WP_238276939.1">
    <property type="nucleotide sequence ID" value="NZ_BPQL01000019.1"/>
</dbReference>
<reference evidence="1 2" key="1">
    <citation type="submission" date="2024-06" db="EMBL/GenBank/DDBJ databases">
        <title>Genomic Encyclopedia of Type Strains, Phase IV (KMG-IV): sequencing the most valuable type-strain genomes for metagenomic binning, comparative biology and taxonomic classification.</title>
        <authorList>
            <person name="Goeker M."/>
        </authorList>
    </citation>
    <scope>NUCLEOTIDE SEQUENCE [LARGE SCALE GENOMIC DNA]</scope>
    <source>
        <strain evidence="1 2">DSM 21331</strain>
    </source>
</reference>
<evidence type="ECO:0000313" key="1">
    <source>
        <dbReference type="EMBL" id="MET3691717.1"/>
    </source>
</evidence>
<dbReference type="EMBL" id="JBEPMM010000002">
    <property type="protein sequence ID" value="MET3691717.1"/>
    <property type="molecule type" value="Genomic_DNA"/>
</dbReference>
<evidence type="ECO:0000313" key="2">
    <source>
        <dbReference type="Proteomes" id="UP001549145"/>
    </source>
</evidence>
<accession>A0ABV2L2W5</accession>
<sequence length="98" mass="10763">MTAPSLLHAARHAHDRRDRIIAMARVMRDLEYAPCTDVHLRAAGFTDAEIEVYQPEAVGVIAGRPTSLRTIPAGRIAANAMVRRAQSIRLRHRQGAAA</sequence>
<gene>
    <name evidence="1" type="ORF">ABID43_001242</name>
</gene>
<proteinExistence type="predicted"/>
<keyword evidence="2" id="KW-1185">Reference proteome</keyword>